<evidence type="ECO:0000259" key="3">
    <source>
        <dbReference type="PROSITE" id="PS51186"/>
    </source>
</evidence>
<accession>A0AAE3ZCC1</accession>
<keyword evidence="2 4" id="KW-0012">Acyltransferase</keyword>
<dbReference type="Proteomes" id="UP001180845">
    <property type="component" value="Unassembled WGS sequence"/>
</dbReference>
<evidence type="ECO:0000313" key="4">
    <source>
        <dbReference type="EMBL" id="MDR7302297.1"/>
    </source>
</evidence>
<dbReference type="InterPro" id="IPR000182">
    <property type="entry name" value="GNAT_dom"/>
</dbReference>
<evidence type="ECO:0000313" key="5">
    <source>
        <dbReference type="Proteomes" id="UP001180845"/>
    </source>
</evidence>
<dbReference type="EC" id="2.3.1.183" evidence="4"/>
<protein>
    <submittedName>
        <fullName evidence="4">Phosphinothricin acetyltransferase</fullName>
        <ecNumber evidence="4">2.3.1.183</ecNumber>
    </submittedName>
</protein>
<dbReference type="CDD" id="cd04301">
    <property type="entry name" value="NAT_SF"/>
    <property type="match status" value="1"/>
</dbReference>
<proteinExistence type="predicted"/>
<dbReference type="SUPFAM" id="SSF55729">
    <property type="entry name" value="Acyl-CoA N-acyltransferases (Nat)"/>
    <property type="match status" value="1"/>
</dbReference>
<dbReference type="RefSeq" id="WP_310273710.1">
    <property type="nucleotide sequence ID" value="NZ_JAVDXW010000001.1"/>
</dbReference>
<dbReference type="EMBL" id="JAVDXW010000001">
    <property type="protein sequence ID" value="MDR7302297.1"/>
    <property type="molecule type" value="Genomic_DNA"/>
</dbReference>
<name>A0AAE3ZCC1_9ACTN</name>
<sequence>MNIRPAHVTDAASIESIYGHYVRHSVLAVDVDNPPTARDWEQRLDHLAASGYPTLVAVDDRAVVGYALLTPWLAKPAFTHTAENSIYLAPYAVGAGLGRQLLARLLDDARGCSIREVIALVADGDHEGRPSRALHLRAGFQPAGRLQRVGRKQGRFTDVDFLQLSLQPKEN</sequence>
<keyword evidence="1 4" id="KW-0808">Transferase</keyword>
<organism evidence="4 5">
    <name type="scientific">Haloactinomyces albus</name>
    <dbReference type="NCBI Taxonomy" id="1352928"/>
    <lineage>
        <taxon>Bacteria</taxon>
        <taxon>Bacillati</taxon>
        <taxon>Actinomycetota</taxon>
        <taxon>Actinomycetes</taxon>
        <taxon>Actinopolysporales</taxon>
        <taxon>Actinopolysporaceae</taxon>
        <taxon>Haloactinomyces</taxon>
    </lineage>
</organism>
<dbReference type="AlphaFoldDB" id="A0AAE3ZCC1"/>
<evidence type="ECO:0000256" key="1">
    <source>
        <dbReference type="ARBA" id="ARBA00022679"/>
    </source>
</evidence>
<comment type="caution">
    <text evidence="4">The sequence shown here is derived from an EMBL/GenBank/DDBJ whole genome shotgun (WGS) entry which is preliminary data.</text>
</comment>
<dbReference type="PROSITE" id="PS51186">
    <property type="entry name" value="GNAT"/>
    <property type="match status" value="1"/>
</dbReference>
<dbReference type="Gene3D" id="3.40.630.30">
    <property type="match status" value="1"/>
</dbReference>
<dbReference type="GO" id="GO:0102971">
    <property type="term" value="F:phosphinothricin N-acetyltransferase activity"/>
    <property type="evidence" value="ECO:0007669"/>
    <property type="project" value="UniProtKB-EC"/>
</dbReference>
<evidence type="ECO:0000256" key="2">
    <source>
        <dbReference type="ARBA" id="ARBA00023315"/>
    </source>
</evidence>
<dbReference type="PANTHER" id="PTHR43072:SF23">
    <property type="entry name" value="UPF0039 PROTEIN C11D3.02C"/>
    <property type="match status" value="1"/>
</dbReference>
<dbReference type="PANTHER" id="PTHR43072">
    <property type="entry name" value="N-ACETYLTRANSFERASE"/>
    <property type="match status" value="1"/>
</dbReference>
<keyword evidence="5" id="KW-1185">Reference proteome</keyword>
<feature type="domain" description="N-acetyltransferase" evidence="3">
    <location>
        <begin position="1"/>
        <end position="163"/>
    </location>
</feature>
<dbReference type="InterPro" id="IPR016181">
    <property type="entry name" value="Acyl_CoA_acyltransferase"/>
</dbReference>
<gene>
    <name evidence="4" type="ORF">JOF55_002478</name>
</gene>
<reference evidence="4" key="1">
    <citation type="submission" date="2023-07" db="EMBL/GenBank/DDBJ databases">
        <title>Sequencing the genomes of 1000 actinobacteria strains.</title>
        <authorList>
            <person name="Klenk H.-P."/>
        </authorList>
    </citation>
    <scope>NUCLEOTIDE SEQUENCE</scope>
    <source>
        <strain evidence="4">DSM 45977</strain>
    </source>
</reference>
<dbReference type="Pfam" id="PF00583">
    <property type="entry name" value="Acetyltransf_1"/>
    <property type="match status" value="1"/>
</dbReference>